<feature type="compositionally biased region" description="Polar residues" evidence="12">
    <location>
        <begin position="811"/>
        <end position="822"/>
    </location>
</feature>
<dbReference type="Pfam" id="PF00439">
    <property type="entry name" value="Bromodomain"/>
    <property type="match status" value="1"/>
</dbReference>
<dbReference type="FunFam" id="3.30.40.10:FF:000008">
    <property type="entry name" value="Bromodomain containing 1, isoform CRA_a"/>
    <property type="match status" value="1"/>
</dbReference>
<dbReference type="Pfam" id="PF13831">
    <property type="entry name" value="PHD_2"/>
    <property type="match status" value="1"/>
</dbReference>
<feature type="compositionally biased region" description="Basic and acidic residues" evidence="12">
    <location>
        <begin position="781"/>
        <end position="805"/>
    </location>
</feature>
<feature type="domain" description="PWWP" evidence="15">
    <location>
        <begin position="1130"/>
        <end position="1189"/>
    </location>
</feature>
<evidence type="ECO:0000259" key="15">
    <source>
        <dbReference type="PROSITE" id="PS50812"/>
    </source>
</evidence>
<feature type="compositionally biased region" description="Basic and acidic residues" evidence="12">
    <location>
        <begin position="1077"/>
        <end position="1090"/>
    </location>
</feature>
<evidence type="ECO:0000256" key="12">
    <source>
        <dbReference type="SAM" id="MobiDB-lite"/>
    </source>
</evidence>
<keyword evidence="6" id="KW-0862">Zinc</keyword>
<comment type="caution">
    <text evidence="17">The sequence shown here is derived from an EMBL/GenBank/DDBJ whole genome shotgun (WGS) entry which is preliminary data.</text>
</comment>
<dbReference type="Gene3D" id="2.30.30.140">
    <property type="match status" value="1"/>
</dbReference>
<sequence length="1241" mass="138908">MARSNPTTAMDFATKAYQQVIKLEDLPQVSFRVVDEDEDEPSPFERRSKADKTQLPLPLLESFGYNVSEEDFKVDDHYIRHVEPIEVELANQVEYDMDEQDKEWLDVANEERYKAGLDRMSYELFEIVMDKLEKEWFNLVKMIPSKQSNLTNEDSKCAVCDDGEGENSNAIVFCDGCNLAVHQDCYGVPYIPEGQWLCRKCTVEPENPVDCIFCPNEGGAYKQTNKGAWAHLLCAIWIPEVGVSNSVYMEPIEGVESIPKSRWKLTCYVCKQKGGACIQCDTKTCFTAFHVTCARSHGLLGSMKSMNHDGVLRAQCHRHLPTSRLTNLEAEGEAGAEKTARLSELSYREEASTPSGAEKRSRKQKGGSTEVSLIEKSSMGPYLSIGKGTTTFMATAKSARAHAKSYTSGPPLVPGIIVSSILHYVQKVKLKRTRDYIEKICRYWSLKREARRGAPLLKRLYLEPWTASNQSKEQTDAEKAKRLEYLIQVRNDLERVRMLAELVRKREQEKLRQARIVKQFVEQSIFPFDAAMQAAFTNIAQMDRSELFMHPVPASEAPDYYDVIKEPMYWKAIERKLNEHSYTTLAEFLCDMALVLDNAILYNSHPGNIYHKLAIRIKKAAEPVLKSLTSEIRLIGGFASTSTPEDMNLEPSLASIRVLSDLGTKAPRTLIEELFAYELEPYRPHTPPPKPKAKIDKAAAAARRQARAAKYDGPRVAGRSTRHTVALGIDKLVEQAAGPIPSENERDNLDGRQLRTRDDDSIGKIAAGSKRIRLIKGKSKAPRENDTGHRASARGRDTGGLEAEKNAVSIGGSTSNESNATGSRDAARRSRPQRGVIGEESYSPLGPRERRERDKQMAMELVVENLDSRDDFKRFNVGWVLPEGTKRGGRRERQLDQVQAIAPKKRKSSKLTETSASTPSLAEARRSTDPVQYNAANVSLPPRVVSGRISSKADSKASSPRPRSCSISSESSLSELSELNDVSETQDEPEAESSEQGLTNGAAEDAEGPMPGSSLPNSKRLRKRTSDMTPDYLVPQIKKRARLPSTLAHRARSSDKTTVVKSTTPTASELSSLSQEGDEHTKAREKHAPENEDEDHAEPDEDEERDERLASLRGTNGTTAVGKWIDPYPDGTLVWAQIKGFPYYPAEIVNAVTDYDEIKELVWKRKPKTGNERVWLVRFYDRTKSYAWVTQGFLSNLGDDQAVDDAFLNGKDKSGRGTFKTENTRKAVHKAYEDAKAEMEI</sequence>
<reference evidence="17" key="1">
    <citation type="submission" date="2020-07" db="EMBL/GenBank/DDBJ databases">
        <title>Draft Genome Sequence of a Deep-Sea Yeast, Naganishia (Cryptococcus) liquefaciens strain N6.</title>
        <authorList>
            <person name="Han Y.W."/>
            <person name="Kajitani R."/>
            <person name="Morimoto H."/>
            <person name="Parhat M."/>
            <person name="Tsubouchi H."/>
            <person name="Bakenova O."/>
            <person name="Ogata M."/>
            <person name="Argunhan B."/>
            <person name="Aoki R."/>
            <person name="Kajiwara S."/>
            <person name="Itoh T."/>
            <person name="Iwasaki H."/>
        </authorList>
    </citation>
    <scope>NUCLEOTIDE SEQUENCE</scope>
    <source>
        <strain evidence="17">N6</strain>
    </source>
</reference>
<dbReference type="GO" id="GO:0006357">
    <property type="term" value="P:regulation of transcription by RNA polymerase II"/>
    <property type="evidence" value="ECO:0007669"/>
    <property type="project" value="TreeGrafter"/>
</dbReference>
<dbReference type="PROSITE" id="PS50812">
    <property type="entry name" value="PWWP"/>
    <property type="match status" value="1"/>
</dbReference>
<dbReference type="Pfam" id="PF10513">
    <property type="entry name" value="EPL1"/>
    <property type="match status" value="1"/>
</dbReference>
<dbReference type="InterPro" id="IPR001965">
    <property type="entry name" value="Znf_PHD"/>
</dbReference>
<dbReference type="PANTHER" id="PTHR13793">
    <property type="entry name" value="PHD FINGER PROTEINS"/>
    <property type="match status" value="1"/>
</dbReference>
<evidence type="ECO:0000256" key="4">
    <source>
        <dbReference type="ARBA" id="ARBA00022737"/>
    </source>
</evidence>
<dbReference type="SMART" id="SM00297">
    <property type="entry name" value="BROMO"/>
    <property type="match status" value="1"/>
</dbReference>
<evidence type="ECO:0000256" key="8">
    <source>
        <dbReference type="ARBA" id="ARBA00023117"/>
    </source>
</evidence>
<dbReference type="GO" id="GO:0005634">
    <property type="term" value="C:nucleus"/>
    <property type="evidence" value="ECO:0007669"/>
    <property type="project" value="UniProtKB-SubCell"/>
</dbReference>
<evidence type="ECO:0000259" key="13">
    <source>
        <dbReference type="PROSITE" id="PS50014"/>
    </source>
</evidence>
<feature type="domain" description="PHD-type" evidence="16">
    <location>
        <begin position="208"/>
        <end position="320"/>
    </location>
</feature>
<evidence type="ECO:0000256" key="9">
    <source>
        <dbReference type="ARBA" id="ARBA00023242"/>
    </source>
</evidence>
<keyword evidence="5 11" id="KW-0863">Zinc-finger</keyword>
<keyword evidence="4" id="KW-0677">Repeat</keyword>
<dbReference type="FunFam" id="3.30.40.10:FF:000007">
    <property type="entry name" value="Bromodomain containing 1, isoform CRA_b"/>
    <property type="match status" value="1"/>
</dbReference>
<dbReference type="InterPro" id="IPR000313">
    <property type="entry name" value="PWWP_dom"/>
</dbReference>
<dbReference type="PROSITE" id="PS01359">
    <property type="entry name" value="ZF_PHD_1"/>
    <property type="match status" value="1"/>
</dbReference>
<feature type="region of interest" description="Disordered" evidence="12">
    <location>
        <begin position="736"/>
        <end position="854"/>
    </location>
</feature>
<dbReference type="InterPro" id="IPR036427">
    <property type="entry name" value="Bromodomain-like_sf"/>
</dbReference>
<evidence type="ECO:0000256" key="1">
    <source>
        <dbReference type="ARBA" id="ARBA00004123"/>
    </source>
</evidence>
<feature type="compositionally biased region" description="Low complexity" evidence="12">
    <location>
        <begin position="1056"/>
        <end position="1068"/>
    </location>
</feature>
<dbReference type="PROSITE" id="PS51805">
    <property type="entry name" value="EPHD"/>
    <property type="match status" value="1"/>
</dbReference>
<evidence type="ECO:0000256" key="3">
    <source>
        <dbReference type="ARBA" id="ARBA00022723"/>
    </source>
</evidence>
<dbReference type="Pfam" id="PF13832">
    <property type="entry name" value="zf-HC5HC2H_2"/>
    <property type="match status" value="1"/>
</dbReference>
<evidence type="ECO:0000313" key="18">
    <source>
        <dbReference type="Proteomes" id="UP000620104"/>
    </source>
</evidence>
<keyword evidence="2" id="KW-0597">Phosphoprotein</keyword>
<dbReference type="PRINTS" id="PR00503">
    <property type="entry name" value="BROMODOMAIN"/>
</dbReference>
<dbReference type="InterPro" id="IPR019542">
    <property type="entry name" value="Enhancer_polycomb-like_N"/>
</dbReference>
<dbReference type="GO" id="GO:0008270">
    <property type="term" value="F:zinc ion binding"/>
    <property type="evidence" value="ECO:0007669"/>
    <property type="project" value="UniProtKB-KW"/>
</dbReference>
<proteinExistence type="predicted"/>
<evidence type="ECO:0000256" key="5">
    <source>
        <dbReference type="ARBA" id="ARBA00022771"/>
    </source>
</evidence>
<accession>A0A8H3YG64</accession>
<feature type="compositionally biased region" description="Polar residues" evidence="12">
    <location>
        <begin position="911"/>
        <end position="920"/>
    </location>
</feature>
<dbReference type="InterPro" id="IPR050701">
    <property type="entry name" value="Histone_Mod_Regulator"/>
</dbReference>
<dbReference type="SUPFAM" id="SSF63748">
    <property type="entry name" value="Tudor/PWWP/MBT"/>
    <property type="match status" value="1"/>
</dbReference>
<dbReference type="SMART" id="SM00249">
    <property type="entry name" value="PHD"/>
    <property type="match status" value="2"/>
</dbReference>
<dbReference type="InterPro" id="IPR018359">
    <property type="entry name" value="Bromodomain_CS"/>
</dbReference>
<dbReference type="PROSITE" id="PS50014">
    <property type="entry name" value="BROMODOMAIN_2"/>
    <property type="match status" value="1"/>
</dbReference>
<evidence type="ECO:0000256" key="11">
    <source>
        <dbReference type="PROSITE-ProRule" id="PRU00146"/>
    </source>
</evidence>
<evidence type="ECO:0000259" key="16">
    <source>
        <dbReference type="PROSITE" id="PS51805"/>
    </source>
</evidence>
<dbReference type="PROSITE" id="PS50016">
    <property type="entry name" value="ZF_PHD_2"/>
    <property type="match status" value="1"/>
</dbReference>
<dbReference type="GO" id="GO:0006325">
    <property type="term" value="P:chromatin organization"/>
    <property type="evidence" value="ECO:0007669"/>
    <property type="project" value="UniProtKB-ARBA"/>
</dbReference>
<evidence type="ECO:0000256" key="10">
    <source>
        <dbReference type="PROSITE-ProRule" id="PRU00035"/>
    </source>
</evidence>
<feature type="region of interest" description="Disordered" evidence="12">
    <location>
        <begin position="327"/>
        <end position="371"/>
    </location>
</feature>
<dbReference type="Proteomes" id="UP000620104">
    <property type="component" value="Unassembled WGS sequence"/>
</dbReference>
<evidence type="ECO:0000256" key="7">
    <source>
        <dbReference type="ARBA" id="ARBA00022990"/>
    </source>
</evidence>
<dbReference type="InterPro" id="IPR019787">
    <property type="entry name" value="Znf_PHD-finger"/>
</dbReference>
<dbReference type="InterPro" id="IPR001487">
    <property type="entry name" value="Bromodomain"/>
</dbReference>
<feature type="compositionally biased region" description="Basic residues" evidence="12">
    <location>
        <begin position="770"/>
        <end position="780"/>
    </location>
</feature>
<evidence type="ECO:0000256" key="2">
    <source>
        <dbReference type="ARBA" id="ARBA00022553"/>
    </source>
</evidence>
<dbReference type="CDD" id="cd04369">
    <property type="entry name" value="Bromodomain"/>
    <property type="match status" value="1"/>
</dbReference>
<keyword evidence="3" id="KW-0479">Metal-binding</keyword>
<dbReference type="CDD" id="cd15492">
    <property type="entry name" value="PHD_BRPF_JADE_like"/>
    <property type="match status" value="1"/>
</dbReference>
<feature type="compositionally biased region" description="Low complexity" evidence="12">
    <location>
        <begin position="958"/>
        <end position="979"/>
    </location>
</feature>
<evidence type="ECO:0000259" key="14">
    <source>
        <dbReference type="PROSITE" id="PS50016"/>
    </source>
</evidence>
<evidence type="ECO:0000256" key="6">
    <source>
        <dbReference type="ARBA" id="ARBA00022833"/>
    </source>
</evidence>
<dbReference type="Gene3D" id="1.20.920.10">
    <property type="entry name" value="Bromodomain-like"/>
    <property type="match status" value="1"/>
</dbReference>
<evidence type="ECO:0000313" key="17">
    <source>
        <dbReference type="EMBL" id="GHJ88480.1"/>
    </source>
</evidence>
<feature type="domain" description="Bromo" evidence="13">
    <location>
        <begin position="540"/>
        <end position="610"/>
    </location>
</feature>
<keyword evidence="7" id="KW-0007">Acetylation</keyword>
<feature type="compositionally biased region" description="Basic and acidic residues" evidence="12">
    <location>
        <begin position="743"/>
        <end position="762"/>
    </location>
</feature>
<dbReference type="OrthoDB" id="20839at2759"/>
<feature type="compositionally biased region" description="Acidic residues" evidence="12">
    <location>
        <begin position="1091"/>
        <end position="1105"/>
    </location>
</feature>
<feature type="compositionally biased region" description="Acidic residues" evidence="12">
    <location>
        <begin position="984"/>
        <end position="993"/>
    </location>
</feature>
<dbReference type="InterPro" id="IPR034732">
    <property type="entry name" value="EPHD"/>
</dbReference>
<dbReference type="Pfam" id="PF00855">
    <property type="entry name" value="PWWP"/>
    <property type="match status" value="1"/>
</dbReference>
<dbReference type="SUPFAM" id="SSF47370">
    <property type="entry name" value="Bromodomain"/>
    <property type="match status" value="1"/>
</dbReference>
<evidence type="ECO:0008006" key="19">
    <source>
        <dbReference type="Google" id="ProtNLM"/>
    </source>
</evidence>
<organism evidence="17 18">
    <name type="scientific">Naganishia liquefaciens</name>
    <dbReference type="NCBI Taxonomy" id="104408"/>
    <lineage>
        <taxon>Eukaryota</taxon>
        <taxon>Fungi</taxon>
        <taxon>Dikarya</taxon>
        <taxon>Basidiomycota</taxon>
        <taxon>Agaricomycotina</taxon>
        <taxon>Tremellomycetes</taxon>
        <taxon>Filobasidiales</taxon>
        <taxon>Filobasidiaceae</taxon>
        <taxon>Naganishia</taxon>
    </lineage>
</organism>
<keyword evidence="9" id="KW-0539">Nucleus</keyword>
<gene>
    <name evidence="17" type="ORF">NliqN6_4882</name>
</gene>
<name>A0A8H3YG64_9TREE</name>
<dbReference type="AlphaFoldDB" id="A0A8H3YG64"/>
<dbReference type="Gene3D" id="3.30.40.10">
    <property type="entry name" value="Zinc/RING finger domain, C3HC4 (zinc finger)"/>
    <property type="match status" value="2"/>
</dbReference>
<feature type="region of interest" description="Disordered" evidence="12">
    <location>
        <begin position="900"/>
        <end position="1113"/>
    </location>
</feature>
<dbReference type="PROSITE" id="PS00633">
    <property type="entry name" value="BROMODOMAIN_1"/>
    <property type="match status" value="1"/>
</dbReference>
<dbReference type="EMBL" id="BLZA01000030">
    <property type="protein sequence ID" value="GHJ88480.1"/>
    <property type="molecule type" value="Genomic_DNA"/>
</dbReference>
<feature type="compositionally biased region" description="Basic and acidic residues" evidence="12">
    <location>
        <begin position="335"/>
        <end position="351"/>
    </location>
</feature>
<keyword evidence="18" id="KW-1185">Reference proteome</keyword>
<dbReference type="InterPro" id="IPR013083">
    <property type="entry name" value="Znf_RING/FYVE/PHD"/>
</dbReference>
<keyword evidence="8 10" id="KW-0103">Bromodomain</keyword>
<feature type="domain" description="PHD-type" evidence="14">
    <location>
        <begin position="154"/>
        <end position="204"/>
    </location>
</feature>
<protein>
    <recommendedName>
        <fullName evidence="19">Bromodomain and PHD finger-containing protein 3</fullName>
    </recommendedName>
</protein>
<dbReference type="CDD" id="cd05839">
    <property type="entry name" value="PWWP_BRPF"/>
    <property type="match status" value="1"/>
</dbReference>
<dbReference type="SUPFAM" id="SSF57903">
    <property type="entry name" value="FYVE/PHD zinc finger"/>
    <property type="match status" value="2"/>
</dbReference>
<dbReference type="PANTHER" id="PTHR13793:SF107">
    <property type="entry name" value="BROMODOMAIN-CONTAINING PROTEIN HOMOLOG"/>
    <property type="match status" value="1"/>
</dbReference>
<comment type="subcellular location">
    <subcellularLocation>
        <location evidence="1">Nucleus</location>
    </subcellularLocation>
</comment>
<dbReference type="InterPro" id="IPR019786">
    <property type="entry name" value="Zinc_finger_PHD-type_CS"/>
</dbReference>
<dbReference type="InterPro" id="IPR011011">
    <property type="entry name" value="Znf_FYVE_PHD"/>
</dbReference>